<evidence type="ECO:0000313" key="1">
    <source>
        <dbReference type="EMBL" id="HIY66251.1"/>
    </source>
</evidence>
<reference evidence="1" key="1">
    <citation type="journal article" date="2021" name="PeerJ">
        <title>Extensive microbial diversity within the chicken gut microbiome revealed by metagenomics and culture.</title>
        <authorList>
            <person name="Gilroy R."/>
            <person name="Ravi A."/>
            <person name="Getino M."/>
            <person name="Pursley I."/>
            <person name="Horton D.L."/>
            <person name="Alikhan N.F."/>
            <person name="Baker D."/>
            <person name="Gharbi K."/>
            <person name="Hall N."/>
            <person name="Watson M."/>
            <person name="Adriaenssens E.M."/>
            <person name="Foster-Nyarko E."/>
            <person name="Jarju S."/>
            <person name="Secka A."/>
            <person name="Antonio M."/>
            <person name="Oren A."/>
            <person name="Chaudhuri R.R."/>
            <person name="La Ragione R."/>
            <person name="Hildebrand F."/>
            <person name="Pallen M.J."/>
        </authorList>
    </citation>
    <scope>NUCLEOTIDE SEQUENCE</scope>
    <source>
        <strain evidence="1">ChiGjej1B1-98</strain>
    </source>
</reference>
<gene>
    <name evidence="1" type="ORF">H9830_08255</name>
</gene>
<sequence>MNLHFDSDLSLRGWITERFTNQSAMQYSSACTKAGSEEKYAEGLEESHHIRIDSLTINGRGSALLTQQYAMTRETEKAGDFIYLDATVIPFLSENPFRSAERSYPVEFDNADSYLIQGTIRLPEGYVVEELPRAVRLNAFNGDITCSYIVQAANGAIQFRMQFKQKRLIFQPGEYADLQAFYGAVVNMCNGKIVLHKQQ</sequence>
<proteinExistence type="predicted"/>
<reference evidence="1" key="2">
    <citation type="submission" date="2021-04" db="EMBL/GenBank/DDBJ databases">
        <authorList>
            <person name="Gilroy R."/>
        </authorList>
    </citation>
    <scope>NUCLEOTIDE SEQUENCE</scope>
    <source>
        <strain evidence="1">ChiGjej1B1-98</strain>
    </source>
</reference>
<dbReference type="EMBL" id="DXDC01000245">
    <property type="protein sequence ID" value="HIY66251.1"/>
    <property type="molecule type" value="Genomic_DNA"/>
</dbReference>
<evidence type="ECO:0000313" key="2">
    <source>
        <dbReference type="Proteomes" id="UP000824005"/>
    </source>
</evidence>
<organism evidence="1 2">
    <name type="scientific">Candidatus Agrococcus pullicola</name>
    <dbReference type="NCBI Taxonomy" id="2838429"/>
    <lineage>
        <taxon>Bacteria</taxon>
        <taxon>Bacillati</taxon>
        <taxon>Actinomycetota</taxon>
        <taxon>Actinomycetes</taxon>
        <taxon>Micrococcales</taxon>
        <taxon>Microbacteriaceae</taxon>
        <taxon>Agrococcus</taxon>
    </lineage>
</organism>
<evidence type="ECO:0008006" key="3">
    <source>
        <dbReference type="Google" id="ProtNLM"/>
    </source>
</evidence>
<accession>A0A9D1YYF9</accession>
<comment type="caution">
    <text evidence="1">The sequence shown here is derived from an EMBL/GenBank/DDBJ whole genome shotgun (WGS) entry which is preliminary data.</text>
</comment>
<dbReference type="AlphaFoldDB" id="A0A9D1YYF9"/>
<dbReference type="Gene3D" id="2.60.120.1130">
    <property type="match status" value="1"/>
</dbReference>
<protein>
    <recommendedName>
        <fullName evidence="3">DUF3858 domain-containing protein</fullName>
    </recommendedName>
</protein>
<dbReference type="Proteomes" id="UP000824005">
    <property type="component" value="Unassembled WGS sequence"/>
</dbReference>
<name>A0A9D1YYF9_9MICO</name>